<name>A0ABZ3IY02_SPOA4</name>
<evidence type="ECO:0000313" key="1">
    <source>
        <dbReference type="EMBL" id="XFO70681.1"/>
    </source>
</evidence>
<dbReference type="EMBL" id="CP155571">
    <property type="protein sequence ID" value="XFO70681.1"/>
    <property type="molecule type" value="Genomic_DNA"/>
</dbReference>
<reference evidence="1" key="1">
    <citation type="submission" date="2024-05" db="EMBL/GenBank/DDBJ databases">
        <title>Isolation and characterization of Sporomusa carbonis sp. nov., a carboxydotrophic hydrogenogen in the genus of Sporomusa isolated from a charcoal burning pile.</title>
        <authorList>
            <person name="Boeer T."/>
            <person name="Rosenbaum F."/>
            <person name="Eysell L."/>
            <person name="Mueller V."/>
            <person name="Daniel R."/>
            <person name="Poehlein A."/>
        </authorList>
    </citation>
    <scope>NUCLEOTIDE SEQUENCE [LARGE SCALE GENOMIC DNA]</scope>
    <source>
        <strain evidence="1">DSM 3132</strain>
    </source>
</reference>
<accession>A0ABZ3IY02</accession>
<gene>
    <name evidence="1" type="ORF">SPACI_006800</name>
</gene>
<proteinExistence type="predicted"/>
<dbReference type="Proteomes" id="UP000216052">
    <property type="component" value="Chromosome"/>
</dbReference>
<evidence type="ECO:0008006" key="3">
    <source>
        <dbReference type="Google" id="ProtNLM"/>
    </source>
</evidence>
<evidence type="ECO:0000313" key="2">
    <source>
        <dbReference type="Proteomes" id="UP000216052"/>
    </source>
</evidence>
<sequence length="60" mass="7086">MLIRRMSAEYCQRESEIYDKIREASDELARRSKAGADTTEALRRLEAALAEFMLFRCRRT</sequence>
<organism evidence="1 2">
    <name type="scientific">Sporomusa acidovorans (strain ATCC 49682 / DSM 3132 / Mol)</name>
    <dbReference type="NCBI Taxonomy" id="1123286"/>
    <lineage>
        <taxon>Bacteria</taxon>
        <taxon>Bacillati</taxon>
        <taxon>Bacillota</taxon>
        <taxon>Negativicutes</taxon>
        <taxon>Selenomonadales</taxon>
        <taxon>Sporomusaceae</taxon>
        <taxon>Sporomusa</taxon>
    </lineage>
</organism>
<keyword evidence="2" id="KW-1185">Reference proteome</keyword>
<protein>
    <recommendedName>
        <fullName evidence="3">Spo0E like sporulation regulatory protein</fullName>
    </recommendedName>
</protein>